<dbReference type="STRING" id="569365.A0A0D2AVD3"/>
<evidence type="ECO:0000259" key="8">
    <source>
        <dbReference type="Pfam" id="PF09430"/>
    </source>
</evidence>
<evidence type="ECO:0000256" key="2">
    <source>
        <dbReference type="ARBA" id="ARBA00022692"/>
    </source>
</evidence>
<keyword evidence="2" id="KW-0812">Transmembrane</keyword>
<dbReference type="VEuPathDB" id="FungiDB:PV07_05062"/>
<dbReference type="GeneID" id="27344256"/>
<feature type="domain" description="ER membrane protein complex subunit 7 beta-sandwich" evidence="8">
    <location>
        <begin position="35"/>
        <end position="165"/>
    </location>
</feature>
<gene>
    <name evidence="9" type="ORF">PV07_05062</name>
</gene>
<reference evidence="9 10" key="1">
    <citation type="submission" date="2015-01" db="EMBL/GenBank/DDBJ databases">
        <title>The Genome Sequence of Cladophialophora immunda CBS83496.</title>
        <authorList>
            <consortium name="The Broad Institute Genomics Platform"/>
            <person name="Cuomo C."/>
            <person name="de Hoog S."/>
            <person name="Gorbushina A."/>
            <person name="Stielow B."/>
            <person name="Teixiera M."/>
            <person name="Abouelleil A."/>
            <person name="Chapman S.B."/>
            <person name="Priest M."/>
            <person name="Young S.K."/>
            <person name="Wortman J."/>
            <person name="Nusbaum C."/>
            <person name="Birren B."/>
        </authorList>
    </citation>
    <scope>NUCLEOTIDE SEQUENCE [LARGE SCALE GENOMIC DNA]</scope>
    <source>
        <strain evidence="9 10">CBS 83496</strain>
    </source>
</reference>
<protein>
    <recommendedName>
        <fullName evidence="8">ER membrane protein complex subunit 7 beta-sandwich domain-containing protein</fullName>
    </recommendedName>
</protein>
<feature type="compositionally biased region" description="Basic and acidic residues" evidence="6">
    <location>
        <begin position="242"/>
        <end position="252"/>
    </location>
</feature>
<evidence type="ECO:0000256" key="1">
    <source>
        <dbReference type="ARBA" id="ARBA00004167"/>
    </source>
</evidence>
<dbReference type="EMBL" id="KN847042">
    <property type="protein sequence ID" value="KIW29237.1"/>
    <property type="molecule type" value="Genomic_DNA"/>
</dbReference>
<dbReference type="RefSeq" id="XP_016249453.1">
    <property type="nucleotide sequence ID" value="XM_016391934.1"/>
</dbReference>
<feature type="signal peptide" evidence="7">
    <location>
        <begin position="1"/>
        <end position="20"/>
    </location>
</feature>
<keyword evidence="10" id="KW-1185">Reference proteome</keyword>
<dbReference type="OrthoDB" id="27095at2759"/>
<dbReference type="InterPro" id="IPR019008">
    <property type="entry name" value="Beta_sandwich_EMC7"/>
</dbReference>
<dbReference type="HOGENOM" id="CLU_073620_0_0_1"/>
<keyword evidence="5" id="KW-0472">Membrane</keyword>
<sequence>MAVLILPLLALSCYFGPVLAASLRVSVTPSNILPNPNVLPASTHAVLTSGSGQPVRAVLRKGNYFEFPEISTTGSHLLDIYSHDYVFAPYRIDISPSSSDPAGTVIAGAWETYRGTRWDDRGVALVATPTGQLDMSAKILSRKNFYEQRQGFNPLSLLKNPMILMAVVALAFTFGMPKLLENMDPEMRAEYEEMQKKSPMGGLTRAMQGGGAGSAAENFDLAGYLAGSGKGTGTGTGTGTDRAPDSIRERKR</sequence>
<comment type="subcellular location">
    <subcellularLocation>
        <location evidence="1">Membrane</location>
        <topology evidence="1">Single-pass membrane protein</topology>
    </subcellularLocation>
</comment>
<name>A0A0D2AVD3_9EURO</name>
<evidence type="ECO:0000313" key="10">
    <source>
        <dbReference type="Proteomes" id="UP000054466"/>
    </source>
</evidence>
<evidence type="ECO:0000256" key="3">
    <source>
        <dbReference type="ARBA" id="ARBA00022729"/>
    </source>
</evidence>
<evidence type="ECO:0000256" key="7">
    <source>
        <dbReference type="SAM" id="SignalP"/>
    </source>
</evidence>
<dbReference type="InterPro" id="IPR039163">
    <property type="entry name" value="EMC7"/>
</dbReference>
<dbReference type="PANTHER" id="PTHR13605:SF4">
    <property type="entry name" value="ER MEMBRANE PROTEIN COMPLEX SUBUNIT 7"/>
    <property type="match status" value="1"/>
</dbReference>
<feature type="chain" id="PRO_5002249196" description="ER membrane protein complex subunit 7 beta-sandwich domain-containing protein" evidence="7">
    <location>
        <begin position="21"/>
        <end position="252"/>
    </location>
</feature>
<dbReference type="PANTHER" id="PTHR13605">
    <property type="entry name" value="ER MEMBRANE PROTEIN COMPLEX SUBUNIT 7"/>
    <property type="match status" value="1"/>
</dbReference>
<evidence type="ECO:0000256" key="6">
    <source>
        <dbReference type="SAM" id="MobiDB-lite"/>
    </source>
</evidence>
<dbReference type="Proteomes" id="UP000054466">
    <property type="component" value="Unassembled WGS sequence"/>
</dbReference>
<dbReference type="Pfam" id="PF09430">
    <property type="entry name" value="EMC7_beta-sandw"/>
    <property type="match status" value="1"/>
</dbReference>
<evidence type="ECO:0000256" key="5">
    <source>
        <dbReference type="ARBA" id="ARBA00023136"/>
    </source>
</evidence>
<dbReference type="AlphaFoldDB" id="A0A0D2AVD3"/>
<evidence type="ECO:0000313" key="9">
    <source>
        <dbReference type="EMBL" id="KIW29237.1"/>
    </source>
</evidence>
<keyword evidence="4" id="KW-1133">Transmembrane helix</keyword>
<organism evidence="9 10">
    <name type="scientific">Cladophialophora immunda</name>
    <dbReference type="NCBI Taxonomy" id="569365"/>
    <lineage>
        <taxon>Eukaryota</taxon>
        <taxon>Fungi</taxon>
        <taxon>Dikarya</taxon>
        <taxon>Ascomycota</taxon>
        <taxon>Pezizomycotina</taxon>
        <taxon>Eurotiomycetes</taxon>
        <taxon>Chaetothyriomycetidae</taxon>
        <taxon>Chaetothyriales</taxon>
        <taxon>Herpotrichiellaceae</taxon>
        <taxon>Cladophialophora</taxon>
    </lineage>
</organism>
<evidence type="ECO:0000256" key="4">
    <source>
        <dbReference type="ARBA" id="ARBA00022989"/>
    </source>
</evidence>
<feature type="region of interest" description="Disordered" evidence="6">
    <location>
        <begin position="228"/>
        <end position="252"/>
    </location>
</feature>
<dbReference type="GO" id="GO:0072546">
    <property type="term" value="C:EMC complex"/>
    <property type="evidence" value="ECO:0007669"/>
    <property type="project" value="TreeGrafter"/>
</dbReference>
<keyword evidence="3 7" id="KW-0732">Signal</keyword>
<proteinExistence type="predicted"/>
<accession>A0A0D2AVD3</accession>
<feature type="compositionally biased region" description="Gly residues" evidence="6">
    <location>
        <begin position="228"/>
        <end position="238"/>
    </location>
</feature>